<evidence type="ECO:0000313" key="1">
    <source>
        <dbReference type="EMBL" id="MTT31714.1"/>
    </source>
</evidence>
<proteinExistence type="predicted"/>
<dbReference type="EMBL" id="WNHB01000008">
    <property type="protein sequence ID" value="MTT31714.1"/>
    <property type="molecule type" value="Genomic_DNA"/>
</dbReference>
<reference evidence="1 2" key="1">
    <citation type="submission" date="2019-11" db="EMBL/GenBank/DDBJ databases">
        <title>Terrilactibacillus tamarindus sp. nov. BCM23-1 isolated from bark of Tamarindus indica.</title>
        <authorList>
            <person name="Kingkaew E."/>
            <person name="Tanasupawat S."/>
        </authorList>
    </citation>
    <scope>NUCLEOTIDE SEQUENCE [LARGE SCALE GENOMIC DNA]</scope>
    <source>
        <strain evidence="1 2">BCM23-1</strain>
    </source>
</reference>
<gene>
    <name evidence="1" type="ORF">GMB86_06770</name>
</gene>
<accession>A0A6N8CNJ7</accession>
<protein>
    <submittedName>
        <fullName evidence="1">Uncharacterized protein</fullName>
    </submittedName>
</protein>
<keyword evidence="2" id="KW-1185">Reference proteome</keyword>
<sequence>MTKLIYVRIQKSDKQKSIGPAIANTMIAPRAIQPTIILKKEYKRRIRFW</sequence>
<dbReference type="Proteomes" id="UP000440978">
    <property type="component" value="Unassembled WGS sequence"/>
</dbReference>
<dbReference type="RefSeq" id="WP_155218000.1">
    <property type="nucleotide sequence ID" value="NZ_WNHB01000008.1"/>
</dbReference>
<name>A0A6N8CNJ7_9BACI</name>
<comment type="caution">
    <text evidence="1">The sequence shown here is derived from an EMBL/GenBank/DDBJ whole genome shotgun (WGS) entry which is preliminary data.</text>
</comment>
<organism evidence="1 2">
    <name type="scientific">Terrilactibacillus tamarindi</name>
    <dbReference type="NCBI Taxonomy" id="2599694"/>
    <lineage>
        <taxon>Bacteria</taxon>
        <taxon>Bacillati</taxon>
        <taxon>Bacillota</taxon>
        <taxon>Bacilli</taxon>
        <taxon>Bacillales</taxon>
        <taxon>Bacillaceae</taxon>
        <taxon>Terrilactibacillus</taxon>
    </lineage>
</organism>
<dbReference type="AlphaFoldDB" id="A0A6N8CNJ7"/>
<evidence type="ECO:0000313" key="2">
    <source>
        <dbReference type="Proteomes" id="UP000440978"/>
    </source>
</evidence>